<dbReference type="SUPFAM" id="SSF47413">
    <property type="entry name" value="lambda repressor-like DNA-binding domains"/>
    <property type="match status" value="1"/>
</dbReference>
<feature type="region of interest" description="Disordered" evidence="1">
    <location>
        <begin position="526"/>
        <end position="574"/>
    </location>
</feature>
<sequence>MAPTEPPDPAAVETRAQLAHGLMELFQRTGLSYDRVATQTGLSTSTVHGMCAGRSLPRAASLKLFVAACGGDPEAWAEALRRVKRGGTPSPAHRSPDADVTVRLRQWVKYYNRSPYAEDLLRGVPQQPAPDAAPAGLTGLPSVVGHLTNSLVTVQAVTEYHGLTVPVGSPERFWALVAADCVLQRFEGTRKWLVKETRVLVGEQDDKHLGQLRLVWQTLFDLLLRVDTLDRCGWPPRRIVQDVADATESRPQRRRRVMDWLLGTFPADGVVGQGLRRAWEQHRATSFPVLPTYGSRSFDPPVVPVGPVTVSTGRGETGYSFEAMRRPLTVGDLEILWRDRVAAGDDARLPYVLGRHPDERSASLGRFLHQLVGRCLLTTDHHLDQGWTWAVPTAAEWLALSGCAADDRPYPWGGEPPTPEHANLRFPGATGTARPVELLRAGRSPEGAFDCCGNVHEIVEWRLGGLRRSEPTLDDLRLAGGSFRNRPENASCHTFRRFVPSPGAPRQNVGIRLIRHRTEHTGLRMDALKQFHNGRARPRRTEDGRRPAADRRSLSGVDGLPGHGDRLQLRQPLV</sequence>
<keyword evidence="4" id="KW-1185">Reference proteome</keyword>
<dbReference type="Pfam" id="PF03781">
    <property type="entry name" value="FGE-sulfatase"/>
    <property type="match status" value="1"/>
</dbReference>
<dbReference type="Gene3D" id="3.90.1580.10">
    <property type="entry name" value="paralog of FGE (formylglycine-generating enzyme)"/>
    <property type="match status" value="1"/>
</dbReference>
<dbReference type="InterPro" id="IPR016187">
    <property type="entry name" value="CTDL_fold"/>
</dbReference>
<evidence type="ECO:0000313" key="4">
    <source>
        <dbReference type="Proteomes" id="UP001601422"/>
    </source>
</evidence>
<feature type="compositionally biased region" description="Basic and acidic residues" evidence="1">
    <location>
        <begin position="539"/>
        <end position="553"/>
    </location>
</feature>
<evidence type="ECO:0000259" key="2">
    <source>
        <dbReference type="Pfam" id="PF03781"/>
    </source>
</evidence>
<dbReference type="Proteomes" id="UP001601422">
    <property type="component" value="Unassembled WGS sequence"/>
</dbReference>
<dbReference type="RefSeq" id="WP_362046404.1">
    <property type="nucleotide sequence ID" value="NZ_JBEXVS010000023.1"/>
</dbReference>
<dbReference type="InterPro" id="IPR005532">
    <property type="entry name" value="SUMF_dom"/>
</dbReference>
<organism evidence="3 4">
    <name type="scientific">Streptomyces tibetensis</name>
    <dbReference type="NCBI Taxonomy" id="2382123"/>
    <lineage>
        <taxon>Bacteria</taxon>
        <taxon>Bacillati</taxon>
        <taxon>Actinomycetota</taxon>
        <taxon>Actinomycetes</taxon>
        <taxon>Kitasatosporales</taxon>
        <taxon>Streptomycetaceae</taxon>
        <taxon>Streptomyces</taxon>
    </lineage>
</organism>
<name>A0ABW6MSZ1_9ACTN</name>
<dbReference type="InterPro" id="IPR010982">
    <property type="entry name" value="Lambda_DNA-bd_dom_sf"/>
</dbReference>
<gene>
    <name evidence="3" type="ORF">ACFYQT_10115</name>
</gene>
<dbReference type="InterPro" id="IPR001387">
    <property type="entry name" value="Cro/C1-type_HTH"/>
</dbReference>
<dbReference type="EMBL" id="JBIAJP010000002">
    <property type="protein sequence ID" value="MFF0003784.1"/>
    <property type="molecule type" value="Genomic_DNA"/>
</dbReference>
<dbReference type="Pfam" id="PF13560">
    <property type="entry name" value="HTH_31"/>
    <property type="match status" value="1"/>
</dbReference>
<evidence type="ECO:0000256" key="1">
    <source>
        <dbReference type="SAM" id="MobiDB-lite"/>
    </source>
</evidence>
<dbReference type="CDD" id="cd00093">
    <property type="entry name" value="HTH_XRE"/>
    <property type="match status" value="1"/>
</dbReference>
<dbReference type="SUPFAM" id="SSF56436">
    <property type="entry name" value="C-type lectin-like"/>
    <property type="match status" value="1"/>
</dbReference>
<proteinExistence type="predicted"/>
<feature type="domain" description="Sulfatase-modifying factor enzyme-like" evidence="2">
    <location>
        <begin position="391"/>
        <end position="515"/>
    </location>
</feature>
<reference evidence="3 4" key="1">
    <citation type="submission" date="2024-10" db="EMBL/GenBank/DDBJ databases">
        <title>The Natural Products Discovery Center: Release of the First 8490 Sequenced Strains for Exploring Actinobacteria Biosynthetic Diversity.</title>
        <authorList>
            <person name="Kalkreuter E."/>
            <person name="Kautsar S.A."/>
            <person name="Yang D."/>
            <person name="Bader C.D."/>
            <person name="Teijaro C.N."/>
            <person name="Fluegel L."/>
            <person name="Davis C.M."/>
            <person name="Simpson J.R."/>
            <person name="Lauterbach L."/>
            <person name="Steele A.D."/>
            <person name="Gui C."/>
            <person name="Meng S."/>
            <person name="Li G."/>
            <person name="Viehrig K."/>
            <person name="Ye F."/>
            <person name="Su P."/>
            <person name="Kiefer A.F."/>
            <person name="Nichols A."/>
            <person name="Cepeda A.J."/>
            <person name="Yan W."/>
            <person name="Fan B."/>
            <person name="Jiang Y."/>
            <person name="Adhikari A."/>
            <person name="Zheng C.-J."/>
            <person name="Schuster L."/>
            <person name="Cowan T.M."/>
            <person name="Smanski M.J."/>
            <person name="Chevrette M.G."/>
            <person name="De Carvalho L.P.S."/>
            <person name="Shen B."/>
        </authorList>
    </citation>
    <scope>NUCLEOTIDE SEQUENCE [LARGE SCALE GENOMIC DNA]</scope>
    <source>
        <strain evidence="3 4">NPDC005497</strain>
    </source>
</reference>
<comment type="caution">
    <text evidence="3">The sequence shown here is derived from an EMBL/GenBank/DDBJ whole genome shotgun (WGS) entry which is preliminary data.</text>
</comment>
<accession>A0ABW6MSZ1</accession>
<protein>
    <submittedName>
        <fullName evidence="3">Helix-turn-helix domain-containing protein</fullName>
    </submittedName>
</protein>
<evidence type="ECO:0000313" key="3">
    <source>
        <dbReference type="EMBL" id="MFF0003784.1"/>
    </source>
</evidence>
<dbReference type="InterPro" id="IPR042095">
    <property type="entry name" value="SUMF_sf"/>
</dbReference>